<reference evidence="2" key="1">
    <citation type="submission" date="2023-02" db="EMBL/GenBank/DDBJ databases">
        <authorList>
            <person name="Palmer J.M."/>
        </authorList>
    </citation>
    <scope>NUCLEOTIDE SEQUENCE</scope>
    <source>
        <strain evidence="2">FW57</strain>
    </source>
</reference>
<sequence>MAEARNRERGLKAAINNPRVSEEAKQHDRELLASEFGEHMDQPKAEGHTKRRASAGKKSSSTGPHSHKTEAEPQQSSSTATHSAQGTGRKARRASSGDAGGLQQMSEEKDRGNVIRGLRAALKNPHVSEKAKEADRKKLRELGETVD</sequence>
<feature type="compositionally biased region" description="Low complexity" evidence="1">
    <location>
        <begin position="74"/>
        <end position="88"/>
    </location>
</feature>
<evidence type="ECO:0000256" key="1">
    <source>
        <dbReference type="SAM" id="MobiDB-lite"/>
    </source>
</evidence>
<dbReference type="EMBL" id="JAHCVI010000002">
    <property type="protein sequence ID" value="KAG7289237.1"/>
    <property type="molecule type" value="Genomic_DNA"/>
</dbReference>
<comment type="caution">
    <text evidence="2">The sequence shown here is derived from an EMBL/GenBank/DDBJ whole genome shotgun (WGS) entry which is preliminary data.</text>
</comment>
<feature type="compositionally biased region" description="Basic and acidic residues" evidence="1">
    <location>
        <begin position="20"/>
        <end position="48"/>
    </location>
</feature>
<dbReference type="InterPro" id="IPR018824">
    <property type="entry name" value="Conidiation-specific_6"/>
</dbReference>
<evidence type="ECO:0008006" key="4">
    <source>
        <dbReference type="Google" id="ProtNLM"/>
    </source>
</evidence>
<proteinExistence type="predicted"/>
<evidence type="ECO:0000313" key="2">
    <source>
        <dbReference type="EMBL" id="KAG7289237.1"/>
    </source>
</evidence>
<name>A0AAD4F0L2_9PEZI</name>
<dbReference type="Proteomes" id="UP001197093">
    <property type="component" value="Unassembled WGS sequence"/>
</dbReference>
<dbReference type="PANTHER" id="PTHR36576">
    <property type="entry name" value="UPF0654 PROTEIN C11D3.01C-RELATED"/>
    <property type="match status" value="1"/>
</dbReference>
<organism evidence="2 3">
    <name type="scientific">Staphylotrichum longicolle</name>
    <dbReference type="NCBI Taxonomy" id="669026"/>
    <lineage>
        <taxon>Eukaryota</taxon>
        <taxon>Fungi</taxon>
        <taxon>Dikarya</taxon>
        <taxon>Ascomycota</taxon>
        <taxon>Pezizomycotina</taxon>
        <taxon>Sordariomycetes</taxon>
        <taxon>Sordariomycetidae</taxon>
        <taxon>Sordariales</taxon>
        <taxon>Chaetomiaceae</taxon>
        <taxon>Staphylotrichum</taxon>
    </lineage>
</organism>
<gene>
    <name evidence="2" type="ORF">NEMBOFW57_005602</name>
</gene>
<protein>
    <recommendedName>
        <fullName evidence="4">Conidiation-specific protein 6</fullName>
    </recommendedName>
</protein>
<dbReference type="PANTHER" id="PTHR36576:SF2">
    <property type="entry name" value="PROTEIN CON-6, PUTATIVE (AFU_ORTHOLOGUE AFUA_4G03615)-RELATED"/>
    <property type="match status" value="1"/>
</dbReference>
<accession>A0AAD4F0L2</accession>
<evidence type="ECO:0000313" key="3">
    <source>
        <dbReference type="Proteomes" id="UP001197093"/>
    </source>
</evidence>
<dbReference type="GO" id="GO:0005737">
    <property type="term" value="C:cytoplasm"/>
    <property type="evidence" value="ECO:0007669"/>
    <property type="project" value="TreeGrafter"/>
</dbReference>
<feature type="compositionally biased region" description="Basic and acidic residues" evidence="1">
    <location>
        <begin position="126"/>
        <end position="147"/>
    </location>
</feature>
<feature type="compositionally biased region" description="Basic and acidic residues" evidence="1">
    <location>
        <begin position="1"/>
        <end position="11"/>
    </location>
</feature>
<feature type="region of interest" description="Disordered" evidence="1">
    <location>
        <begin position="1"/>
        <end position="147"/>
    </location>
</feature>
<keyword evidence="3" id="KW-1185">Reference proteome</keyword>
<dbReference type="Pfam" id="PF10346">
    <property type="entry name" value="Con-6"/>
    <property type="match status" value="2"/>
</dbReference>
<dbReference type="AlphaFoldDB" id="A0AAD4F0L2"/>
<dbReference type="InterPro" id="IPR052670">
    <property type="entry name" value="UPF0654_domain"/>
</dbReference>